<keyword evidence="4" id="KW-0804">Transcription</keyword>
<dbReference type="AlphaFoldDB" id="A0AB33K4I3"/>
<dbReference type="FunFam" id="1.10.10.10:FF:000001">
    <property type="entry name" value="LysR family transcriptional regulator"/>
    <property type="match status" value="1"/>
</dbReference>
<sequence>MVRAGYGADMEMRELRYFVAVAEELHFGRAAERLGIAQPALSRALAGLERRLGVVLLERSSRVVRLTDAGAVLLTEARAILAAAEAAERRTREAAERQPRIALAVKTGTAGELLAKVLDAYAAHPGACAVDLLLCEAHEQRELLCSGRADVALLHLPFDAVTGLDSEALLTEGQVAVLPGDHPLAGRTAVRQAEVTAAPGPPPARWPGPDGSCPEGPGVAVRNLTQLFQLIALGRATVVLPASAAVDLRQDLVAVPVTDAPPVTTVLAWLPESRSRPVADLVRVAASL</sequence>
<dbReference type="Gene3D" id="3.40.190.10">
    <property type="entry name" value="Periplasmic binding protein-like II"/>
    <property type="match status" value="2"/>
</dbReference>
<comment type="similarity">
    <text evidence="1">Belongs to the LysR transcriptional regulatory family.</text>
</comment>
<dbReference type="InterPro" id="IPR000847">
    <property type="entry name" value="LysR_HTH_N"/>
</dbReference>
<dbReference type="SUPFAM" id="SSF53850">
    <property type="entry name" value="Periplasmic binding protein-like II"/>
    <property type="match status" value="1"/>
</dbReference>
<accession>A0AB33K4I3</accession>
<evidence type="ECO:0000313" key="6">
    <source>
        <dbReference type="EMBL" id="BFP50391.1"/>
    </source>
</evidence>
<dbReference type="PRINTS" id="PR00039">
    <property type="entry name" value="HTHLYSR"/>
</dbReference>
<dbReference type="KEGG" id="stcm:SCMC78_01980"/>
<evidence type="ECO:0000259" key="5">
    <source>
        <dbReference type="PROSITE" id="PS50931"/>
    </source>
</evidence>
<evidence type="ECO:0000256" key="3">
    <source>
        <dbReference type="ARBA" id="ARBA00023125"/>
    </source>
</evidence>
<dbReference type="PROSITE" id="PS50931">
    <property type="entry name" value="HTH_LYSR"/>
    <property type="match status" value="1"/>
</dbReference>
<dbReference type="GO" id="GO:0032993">
    <property type="term" value="C:protein-DNA complex"/>
    <property type="evidence" value="ECO:0007669"/>
    <property type="project" value="TreeGrafter"/>
</dbReference>
<name>A0AB33K4I3_9ACTN</name>
<evidence type="ECO:0000256" key="1">
    <source>
        <dbReference type="ARBA" id="ARBA00009437"/>
    </source>
</evidence>
<dbReference type="Gene3D" id="1.10.10.10">
    <property type="entry name" value="Winged helix-like DNA-binding domain superfamily/Winged helix DNA-binding domain"/>
    <property type="match status" value="1"/>
</dbReference>
<dbReference type="Pfam" id="PF03466">
    <property type="entry name" value="LysR_substrate"/>
    <property type="match status" value="1"/>
</dbReference>
<protein>
    <submittedName>
        <fullName evidence="6">LysR family transcriptional regulator</fullName>
    </submittedName>
</protein>
<dbReference type="PANTHER" id="PTHR30346">
    <property type="entry name" value="TRANSCRIPTIONAL DUAL REGULATOR HCAR-RELATED"/>
    <property type="match status" value="1"/>
</dbReference>
<dbReference type="Pfam" id="PF00126">
    <property type="entry name" value="HTH_1"/>
    <property type="match status" value="1"/>
</dbReference>
<keyword evidence="2" id="KW-0805">Transcription regulation</keyword>
<evidence type="ECO:0000256" key="2">
    <source>
        <dbReference type="ARBA" id="ARBA00023015"/>
    </source>
</evidence>
<organism evidence="6">
    <name type="scientific">Streptomyces sp. CMC78</name>
    <dbReference type="NCBI Taxonomy" id="3231512"/>
    <lineage>
        <taxon>Bacteria</taxon>
        <taxon>Bacillati</taxon>
        <taxon>Actinomycetota</taxon>
        <taxon>Actinomycetes</taxon>
        <taxon>Kitasatosporales</taxon>
        <taxon>Streptomycetaceae</taxon>
        <taxon>Streptomyces</taxon>
    </lineage>
</organism>
<reference evidence="6" key="1">
    <citation type="submission" date="2024-07" db="EMBL/GenBank/DDBJ databases">
        <title>Complete genome sequences of cellulolytic bacteria, Kitasatospora sp. CMC57 and Streptomyces sp. CMC78, isolated from Japanese agricultural soil.</title>
        <authorList>
            <person name="Hashimoto T."/>
            <person name="Ito M."/>
            <person name="Iwamoto M."/>
            <person name="Fukahori D."/>
            <person name="Shoda T."/>
            <person name="Sakoda M."/>
            <person name="Morohoshi T."/>
            <person name="Mitsuboshi M."/>
            <person name="Nishizawa T."/>
        </authorList>
    </citation>
    <scope>NUCLEOTIDE SEQUENCE</scope>
    <source>
        <strain evidence="6">CMC78</strain>
    </source>
</reference>
<dbReference type="InterPro" id="IPR005119">
    <property type="entry name" value="LysR_subst-bd"/>
</dbReference>
<gene>
    <name evidence="6" type="ORF">SCMC78_01980</name>
</gene>
<keyword evidence="3" id="KW-0238">DNA-binding</keyword>
<dbReference type="EMBL" id="AP035884">
    <property type="protein sequence ID" value="BFP50391.1"/>
    <property type="molecule type" value="Genomic_DNA"/>
</dbReference>
<dbReference type="GO" id="GO:0003700">
    <property type="term" value="F:DNA-binding transcription factor activity"/>
    <property type="evidence" value="ECO:0007669"/>
    <property type="project" value="InterPro"/>
</dbReference>
<feature type="domain" description="HTH lysR-type" evidence="5">
    <location>
        <begin position="10"/>
        <end position="67"/>
    </location>
</feature>
<dbReference type="PANTHER" id="PTHR30346:SF0">
    <property type="entry name" value="HCA OPERON TRANSCRIPTIONAL ACTIVATOR HCAR"/>
    <property type="match status" value="1"/>
</dbReference>
<evidence type="ECO:0000256" key="4">
    <source>
        <dbReference type="ARBA" id="ARBA00023163"/>
    </source>
</evidence>
<proteinExistence type="inferred from homology"/>
<dbReference type="InterPro" id="IPR036388">
    <property type="entry name" value="WH-like_DNA-bd_sf"/>
</dbReference>
<dbReference type="SUPFAM" id="SSF46785">
    <property type="entry name" value="Winged helix' DNA-binding domain"/>
    <property type="match status" value="1"/>
</dbReference>
<dbReference type="InterPro" id="IPR036390">
    <property type="entry name" value="WH_DNA-bd_sf"/>
</dbReference>
<dbReference type="GO" id="GO:0003677">
    <property type="term" value="F:DNA binding"/>
    <property type="evidence" value="ECO:0007669"/>
    <property type="project" value="UniProtKB-KW"/>
</dbReference>